<comment type="caution">
    <text evidence="10">The sequence shown here is derived from an EMBL/GenBank/DDBJ whole genome shotgun (WGS) entry which is preliminary data.</text>
</comment>
<protein>
    <recommendedName>
        <fullName evidence="8">Phosphate-specific transport system accessory protein PhoU</fullName>
    </recommendedName>
</protein>
<dbReference type="InterPro" id="IPR028366">
    <property type="entry name" value="PhoU"/>
</dbReference>
<dbReference type="SUPFAM" id="SSF109755">
    <property type="entry name" value="PhoU-like"/>
    <property type="match status" value="1"/>
</dbReference>
<evidence type="ECO:0000256" key="1">
    <source>
        <dbReference type="ARBA" id="ARBA00004496"/>
    </source>
</evidence>
<dbReference type="GO" id="GO:0006817">
    <property type="term" value="P:phosphate ion transport"/>
    <property type="evidence" value="ECO:0007669"/>
    <property type="project" value="UniProtKB-KW"/>
</dbReference>
<keyword evidence="4 8" id="KW-0813">Transport</keyword>
<evidence type="ECO:0000256" key="6">
    <source>
        <dbReference type="ARBA" id="ARBA00022592"/>
    </source>
</evidence>
<dbReference type="GO" id="GO:0005737">
    <property type="term" value="C:cytoplasm"/>
    <property type="evidence" value="ECO:0007669"/>
    <property type="project" value="UniProtKB-SubCell"/>
</dbReference>
<evidence type="ECO:0000256" key="4">
    <source>
        <dbReference type="ARBA" id="ARBA00022448"/>
    </source>
</evidence>
<dbReference type="InterPro" id="IPR026022">
    <property type="entry name" value="PhoU_dom"/>
</dbReference>
<evidence type="ECO:0000259" key="9">
    <source>
        <dbReference type="Pfam" id="PF01895"/>
    </source>
</evidence>
<dbReference type="PANTHER" id="PTHR42930">
    <property type="entry name" value="PHOSPHATE-SPECIFIC TRANSPORT SYSTEM ACCESSORY PROTEIN PHOU"/>
    <property type="match status" value="1"/>
</dbReference>
<comment type="function">
    <text evidence="7 8">Plays a role in the regulation of phosphate uptake.</text>
</comment>
<proteinExistence type="inferred from homology"/>
<name>A0A0M2UQW1_9BACT</name>
<keyword evidence="11" id="KW-1185">Reference proteome</keyword>
<dbReference type="AlphaFoldDB" id="A0A0M2UQW1"/>
<comment type="similarity">
    <text evidence="2 8">Belongs to the PhoU family.</text>
</comment>
<comment type="subunit">
    <text evidence="3 8">Homodimer.</text>
</comment>
<keyword evidence="5 8" id="KW-0963">Cytoplasm</keyword>
<evidence type="ECO:0000256" key="7">
    <source>
        <dbReference type="ARBA" id="ARBA00056181"/>
    </source>
</evidence>
<dbReference type="PIRSF" id="PIRSF003107">
    <property type="entry name" value="PhoU"/>
    <property type="match status" value="1"/>
</dbReference>
<evidence type="ECO:0000256" key="3">
    <source>
        <dbReference type="ARBA" id="ARBA00011738"/>
    </source>
</evidence>
<dbReference type="PATRIC" id="fig|380242.3.peg.3759"/>
<comment type="subcellular location">
    <subcellularLocation>
        <location evidence="1 8">Cytoplasm</location>
    </subcellularLocation>
</comment>
<feature type="domain" description="PhoU" evidence="9">
    <location>
        <begin position="120"/>
        <end position="205"/>
    </location>
</feature>
<dbReference type="InterPro" id="IPR038078">
    <property type="entry name" value="PhoU-like_sf"/>
</dbReference>
<evidence type="ECO:0000256" key="2">
    <source>
        <dbReference type="ARBA" id="ARBA00008107"/>
    </source>
</evidence>
<dbReference type="GO" id="GO:0045936">
    <property type="term" value="P:negative regulation of phosphate metabolic process"/>
    <property type="evidence" value="ECO:0007669"/>
    <property type="project" value="InterPro"/>
</dbReference>
<evidence type="ECO:0000313" key="11">
    <source>
        <dbReference type="Proteomes" id="UP000034954"/>
    </source>
</evidence>
<dbReference type="Pfam" id="PF01895">
    <property type="entry name" value="PhoU"/>
    <property type="match status" value="2"/>
</dbReference>
<feature type="domain" description="PhoU" evidence="9">
    <location>
        <begin position="18"/>
        <end position="103"/>
    </location>
</feature>
<evidence type="ECO:0000313" key="10">
    <source>
        <dbReference type="EMBL" id="KKO18257.1"/>
    </source>
</evidence>
<keyword evidence="6 8" id="KW-0592">Phosphate transport</keyword>
<evidence type="ECO:0000256" key="8">
    <source>
        <dbReference type="PIRNR" id="PIRNR003107"/>
    </source>
</evidence>
<gene>
    <name evidence="10" type="ORF">BROFUL_03046</name>
</gene>
<dbReference type="NCBIfam" id="TIGR02135">
    <property type="entry name" value="phoU_full"/>
    <property type="match status" value="1"/>
</dbReference>
<reference evidence="10 11" key="1">
    <citation type="journal article" date="2013" name="BMC Microbiol.">
        <title>Identification of the type II cytochrome c maturation pathway in anammox bacteria by comparative genomics.</title>
        <authorList>
            <person name="Ferousi C."/>
            <person name="Speth D.R."/>
            <person name="Reimann J."/>
            <person name="Op den Camp H.J."/>
            <person name="Allen J.W."/>
            <person name="Keltjens J.T."/>
            <person name="Jetten M.S."/>
        </authorList>
    </citation>
    <scope>NUCLEOTIDE SEQUENCE [LARGE SCALE GENOMIC DNA]</scope>
    <source>
        <strain evidence="10">RU1</strain>
    </source>
</reference>
<sequence>MAREAYHKALKHLEDEVLQMGNMVADAIRKSVEALKKRDTNASGEIVKNDLLINKKRFDIEEKCISLIATQQPMAVDLRELASILSIITDLERMGDHAEGIAKINILLGKEPLVKPLIDIPRMADIGLSMLDTCLKAFLQRDIEMARLVCSEDDQVDALHDQIYRELLLLMMENPKIIHMATYLIWVSHNLERIADRVTNIAERIVFMVTGKMEEINVSKY</sequence>
<dbReference type="Gene3D" id="1.20.58.220">
    <property type="entry name" value="Phosphate transport system protein phou homolog 2, domain 2"/>
    <property type="match status" value="1"/>
</dbReference>
<organism evidence="10 11">
    <name type="scientific">Candidatus Brocadia fulgida</name>
    <dbReference type="NCBI Taxonomy" id="380242"/>
    <lineage>
        <taxon>Bacteria</taxon>
        <taxon>Pseudomonadati</taxon>
        <taxon>Planctomycetota</taxon>
        <taxon>Candidatus Brocadiia</taxon>
        <taxon>Candidatus Brocadiales</taxon>
        <taxon>Candidatus Brocadiaceae</taxon>
        <taxon>Candidatus Brocadia</taxon>
    </lineage>
</organism>
<dbReference type="EMBL" id="LAQJ01000283">
    <property type="protein sequence ID" value="KKO18257.1"/>
    <property type="molecule type" value="Genomic_DNA"/>
</dbReference>
<dbReference type="GO" id="GO:0030643">
    <property type="term" value="P:intracellular phosphate ion homeostasis"/>
    <property type="evidence" value="ECO:0007669"/>
    <property type="project" value="InterPro"/>
</dbReference>
<dbReference type="Proteomes" id="UP000034954">
    <property type="component" value="Unassembled WGS sequence"/>
</dbReference>
<accession>A0A0M2UQW1</accession>
<dbReference type="FunFam" id="1.20.58.220:FF:000004">
    <property type="entry name" value="Phosphate-specific transport system accessory protein PhoU"/>
    <property type="match status" value="1"/>
</dbReference>
<evidence type="ECO:0000256" key="5">
    <source>
        <dbReference type="ARBA" id="ARBA00022490"/>
    </source>
</evidence>
<dbReference type="PANTHER" id="PTHR42930:SF3">
    <property type="entry name" value="PHOSPHATE-SPECIFIC TRANSPORT SYSTEM ACCESSORY PROTEIN PHOU"/>
    <property type="match status" value="1"/>
</dbReference>